<dbReference type="EMBL" id="BMXE01000004">
    <property type="protein sequence ID" value="GHB34360.1"/>
    <property type="molecule type" value="Genomic_DNA"/>
</dbReference>
<dbReference type="Pfam" id="PF02350">
    <property type="entry name" value="Epimerase_2"/>
    <property type="match status" value="1"/>
</dbReference>
<dbReference type="InterPro" id="IPR029767">
    <property type="entry name" value="WecB-like"/>
</dbReference>
<gene>
    <name evidence="7" type="ORF">GCM10007094_24370</name>
</gene>
<evidence type="ECO:0000256" key="3">
    <source>
        <dbReference type="ARBA" id="ARBA00038209"/>
    </source>
</evidence>
<dbReference type="Proteomes" id="UP000637980">
    <property type="component" value="Unassembled WGS sequence"/>
</dbReference>
<dbReference type="PANTHER" id="PTHR43174:SF2">
    <property type="entry name" value="UDP-N-ACETYLGLUCOSAMINE 2-EPIMERASE"/>
    <property type="match status" value="1"/>
</dbReference>
<evidence type="ECO:0000259" key="6">
    <source>
        <dbReference type="Pfam" id="PF02350"/>
    </source>
</evidence>
<dbReference type="CDD" id="cd03786">
    <property type="entry name" value="GTB_UDP-GlcNAc_2-Epimerase"/>
    <property type="match status" value="1"/>
</dbReference>
<dbReference type="SUPFAM" id="SSF53756">
    <property type="entry name" value="UDP-Glycosyltransferase/glycogen phosphorylase"/>
    <property type="match status" value="1"/>
</dbReference>
<dbReference type="RefSeq" id="WP_189437076.1">
    <property type="nucleotide sequence ID" value="NZ_BMXE01000004.1"/>
</dbReference>
<evidence type="ECO:0000313" key="8">
    <source>
        <dbReference type="Proteomes" id="UP000637980"/>
    </source>
</evidence>
<comment type="catalytic activity">
    <reaction evidence="2">
        <text>UDP-N-acetyl-alpha-D-glucosamine = UDP-N-acetyl-alpha-D-mannosamine</text>
        <dbReference type="Rhea" id="RHEA:17213"/>
        <dbReference type="ChEBI" id="CHEBI:57705"/>
        <dbReference type="ChEBI" id="CHEBI:68623"/>
        <dbReference type="EC" id="5.1.3.14"/>
    </reaction>
</comment>
<evidence type="ECO:0000256" key="2">
    <source>
        <dbReference type="ARBA" id="ARBA00036080"/>
    </source>
</evidence>
<dbReference type="PANTHER" id="PTHR43174">
    <property type="entry name" value="UDP-N-ACETYLGLUCOSAMINE 2-EPIMERASE"/>
    <property type="match status" value="1"/>
</dbReference>
<dbReference type="InterPro" id="IPR003331">
    <property type="entry name" value="UDP_GlcNAc_Epimerase_2_dom"/>
</dbReference>
<evidence type="ECO:0000256" key="5">
    <source>
        <dbReference type="RuleBase" id="RU003513"/>
    </source>
</evidence>
<evidence type="ECO:0000256" key="4">
    <source>
        <dbReference type="ARBA" id="ARBA00038858"/>
    </source>
</evidence>
<reference evidence="8" key="1">
    <citation type="journal article" date="2019" name="Int. J. Syst. Evol. Microbiol.">
        <title>The Global Catalogue of Microorganisms (GCM) 10K type strain sequencing project: providing services to taxonomists for standard genome sequencing and annotation.</title>
        <authorList>
            <consortium name="The Broad Institute Genomics Platform"/>
            <consortium name="The Broad Institute Genome Sequencing Center for Infectious Disease"/>
            <person name="Wu L."/>
            <person name="Ma J."/>
        </authorList>
    </citation>
    <scope>NUCLEOTIDE SEQUENCE [LARGE SCALE GENOMIC DNA]</scope>
    <source>
        <strain evidence="8">KCTC 12861</strain>
    </source>
</reference>
<dbReference type="Gene3D" id="3.40.50.2000">
    <property type="entry name" value="Glycogen Phosphorylase B"/>
    <property type="match status" value="2"/>
</dbReference>
<name>A0ABQ3EGW9_9HYPH</name>
<dbReference type="EC" id="5.1.3.14" evidence="4"/>
<organism evidence="7 8">
    <name type="scientific">Pseudovibrio japonicus</name>
    <dbReference type="NCBI Taxonomy" id="366534"/>
    <lineage>
        <taxon>Bacteria</taxon>
        <taxon>Pseudomonadati</taxon>
        <taxon>Pseudomonadota</taxon>
        <taxon>Alphaproteobacteria</taxon>
        <taxon>Hyphomicrobiales</taxon>
        <taxon>Stappiaceae</taxon>
        <taxon>Pseudovibrio</taxon>
    </lineage>
</organism>
<feature type="domain" description="UDP-N-acetylglucosamine 2-epimerase" evidence="6">
    <location>
        <begin position="35"/>
        <end position="375"/>
    </location>
</feature>
<evidence type="ECO:0000313" key="7">
    <source>
        <dbReference type="EMBL" id="GHB34360.1"/>
    </source>
</evidence>
<evidence type="ECO:0000256" key="1">
    <source>
        <dbReference type="ARBA" id="ARBA00023235"/>
    </source>
</evidence>
<dbReference type="NCBIfam" id="TIGR00236">
    <property type="entry name" value="wecB"/>
    <property type="match status" value="1"/>
</dbReference>
<sequence length="383" mass="41981">MKLQETKIIGAGPASVLCIVGTRPEAIKMAPVISAIAERPSLNAHVLMTGQHGEIASNALSSFDIDKINWLDLSDIGHHLADQAGELLKGISAYIAHHKPRYTLVHGDTTTGFIGALASFYSSVPVGHVEAGLRSGELHDPFPEEANRRLADQLCHRLFAPTEIARDNLLREGISHNKILTTGNTVVDAVRYLARKMKPTHKLDELKDVLGPQKQLVLVTTHRRENWGEPMRNICKAVKTIVHSHEDLQVILPVHPNPMVKDVIESELKNVERVHLVNPLSYEALIALQRDADLILTDSGGIQEEAPEFGTPLLILRQTTERPEAITSGLAKLVGTCEQTIIEEANRILGDQNTKPKCKNPFGDGLAAQRIADVVESHINSCN</sequence>
<comment type="caution">
    <text evidence="7">The sequence shown here is derived from an EMBL/GenBank/DDBJ whole genome shotgun (WGS) entry which is preliminary data.</text>
</comment>
<comment type="similarity">
    <text evidence="3 5">Belongs to the UDP-N-acetylglucosamine 2-epimerase family.</text>
</comment>
<proteinExistence type="inferred from homology"/>
<protein>
    <recommendedName>
        <fullName evidence="4">UDP-N-acetylglucosamine 2-epimerase (non-hydrolyzing)</fullName>
        <ecNumber evidence="4">5.1.3.14</ecNumber>
    </recommendedName>
</protein>
<accession>A0ABQ3EGW9</accession>
<keyword evidence="1 5" id="KW-0413">Isomerase</keyword>
<keyword evidence="8" id="KW-1185">Reference proteome</keyword>